<name>A0A368RGX9_SETIT</name>
<dbReference type="Pfam" id="PF07762">
    <property type="entry name" value="DUF1618"/>
    <property type="match status" value="1"/>
</dbReference>
<dbReference type="EMBL" id="CM003533">
    <property type="protein sequence ID" value="RCV29465.1"/>
    <property type="molecule type" value="Genomic_DNA"/>
</dbReference>
<protein>
    <recommendedName>
        <fullName evidence="1">DUF1618 domain-containing protein</fullName>
    </recommendedName>
</protein>
<gene>
    <name evidence="2" type="ORF">SETIT_6G015700v2</name>
</gene>
<dbReference type="PANTHER" id="PTHR33074:SF97">
    <property type="entry name" value="DUF1618 DOMAIN-CONTAINING PROTEIN"/>
    <property type="match status" value="1"/>
</dbReference>
<dbReference type="PANTHER" id="PTHR33074">
    <property type="entry name" value="EXPRESSED PROTEIN-RELATED"/>
    <property type="match status" value="1"/>
</dbReference>
<dbReference type="InterPro" id="IPR011676">
    <property type="entry name" value="DUF1618"/>
</dbReference>
<evidence type="ECO:0000259" key="1">
    <source>
        <dbReference type="Pfam" id="PF07762"/>
    </source>
</evidence>
<proteinExistence type="predicted"/>
<feature type="domain" description="DUF1618" evidence="1">
    <location>
        <begin position="221"/>
        <end position="354"/>
    </location>
</feature>
<sequence length="421" mass="47599">MAAAAAGDSAVPNWVMLERLAFRRDDPASFREDRRTFASGTTSAGTQFDVSFILAEPPTPSRLYLSWPEGPKQGSQGLVMAANRNLVLLRLEYRVDESVQFGERKPLLRRLPRCTEYNDYFERQVTRAFPVLAVGLLCHGEDEFAVAHLAIRPRKKKSGSRIKKSAMQAELCVLRSSLSSSDDAKWETKVFPLQYQYDDLYYDFLNWEVDGVVPFKNALCWVNYCRGILFCDGVFEDRPKVSYIRLPLDTYFRGTDADGRKGMYHGLCVTEGGHRLVFVDVARHDGKCYGPRMPNTGFTLTSRTLKMTGNCTTPWEWNQDAVVTSDELWHANTMESLPRDIVMLPLLSMDKANVAHLSLLEWDGGRFSLVSIDLSNMQVMGPVITYLKGEDDTADADIVKAKQGLCAHFIPSEFPKFLDLR</sequence>
<dbReference type="AlphaFoldDB" id="A0A368RGX9"/>
<evidence type="ECO:0000313" key="2">
    <source>
        <dbReference type="EMBL" id="RCV29465.1"/>
    </source>
</evidence>
<dbReference type="OrthoDB" id="582452at2759"/>
<reference evidence="2" key="1">
    <citation type="journal article" date="2012" name="Nat. Biotechnol.">
        <title>Reference genome sequence of the model plant Setaria.</title>
        <authorList>
            <person name="Bennetzen J.L."/>
            <person name="Schmutz J."/>
            <person name="Wang H."/>
            <person name="Percifield R."/>
            <person name="Hawkins J."/>
            <person name="Pontaroli A.C."/>
            <person name="Estep M."/>
            <person name="Feng L."/>
            <person name="Vaughn J.N."/>
            <person name="Grimwood J."/>
            <person name="Jenkins J."/>
            <person name="Barry K."/>
            <person name="Lindquist E."/>
            <person name="Hellsten U."/>
            <person name="Deshpande S."/>
            <person name="Wang X."/>
            <person name="Wu X."/>
            <person name="Mitros T."/>
            <person name="Triplett J."/>
            <person name="Yang X."/>
            <person name="Ye C.Y."/>
            <person name="Mauro-Herrera M."/>
            <person name="Wang L."/>
            <person name="Li P."/>
            <person name="Sharma M."/>
            <person name="Sharma R."/>
            <person name="Ronald P.C."/>
            <person name="Panaud O."/>
            <person name="Kellogg E.A."/>
            <person name="Brutnell T.P."/>
            <person name="Doust A.N."/>
            <person name="Tuskan G.A."/>
            <person name="Rokhsar D."/>
            <person name="Devos K.M."/>
        </authorList>
    </citation>
    <scope>NUCLEOTIDE SEQUENCE [LARGE SCALE GENOMIC DNA]</scope>
    <source>
        <strain evidence="2">Yugu1</strain>
    </source>
</reference>
<organism evidence="2">
    <name type="scientific">Setaria italica</name>
    <name type="common">Foxtail millet</name>
    <name type="synonym">Panicum italicum</name>
    <dbReference type="NCBI Taxonomy" id="4555"/>
    <lineage>
        <taxon>Eukaryota</taxon>
        <taxon>Viridiplantae</taxon>
        <taxon>Streptophyta</taxon>
        <taxon>Embryophyta</taxon>
        <taxon>Tracheophyta</taxon>
        <taxon>Spermatophyta</taxon>
        <taxon>Magnoliopsida</taxon>
        <taxon>Liliopsida</taxon>
        <taxon>Poales</taxon>
        <taxon>Poaceae</taxon>
        <taxon>PACMAD clade</taxon>
        <taxon>Panicoideae</taxon>
        <taxon>Panicodae</taxon>
        <taxon>Paniceae</taxon>
        <taxon>Cenchrinae</taxon>
        <taxon>Setaria</taxon>
    </lineage>
</organism>
<accession>A0A368RGX9</accession>
<reference evidence="2" key="2">
    <citation type="submission" date="2015-07" db="EMBL/GenBank/DDBJ databases">
        <authorList>
            <person name="Noorani M."/>
        </authorList>
    </citation>
    <scope>NUCLEOTIDE SEQUENCE</scope>
    <source>
        <strain evidence="2">Yugu1</strain>
    </source>
</reference>